<comment type="caution">
    <text evidence="1">The sequence shown here is derived from an EMBL/GenBank/DDBJ whole genome shotgun (WGS) entry which is preliminary data.</text>
</comment>
<dbReference type="EMBL" id="BARV01040814">
    <property type="protein sequence ID" value="GAI46716.1"/>
    <property type="molecule type" value="Genomic_DNA"/>
</dbReference>
<sequence>IEGIPVSVTDNGVYVCRFSPWQPAEGSDKNAEPGTGLISLSLLFQKKEEGKNKTVYRLEFAESRVPIGGKIVVEQRPERDK</sequence>
<organism evidence="1">
    <name type="scientific">marine sediment metagenome</name>
    <dbReference type="NCBI Taxonomy" id="412755"/>
    <lineage>
        <taxon>unclassified sequences</taxon>
        <taxon>metagenomes</taxon>
        <taxon>ecological metagenomes</taxon>
    </lineage>
</organism>
<accession>X1PVW3</accession>
<feature type="non-terminal residue" evidence="1">
    <location>
        <position position="1"/>
    </location>
</feature>
<dbReference type="AlphaFoldDB" id="X1PVW3"/>
<gene>
    <name evidence="1" type="ORF">S06H3_62053</name>
</gene>
<reference evidence="1" key="1">
    <citation type="journal article" date="2014" name="Front. Microbiol.">
        <title>High frequency of phylogenetically diverse reductive dehalogenase-homologous genes in deep subseafloor sedimentary metagenomes.</title>
        <authorList>
            <person name="Kawai M."/>
            <person name="Futagami T."/>
            <person name="Toyoda A."/>
            <person name="Takaki Y."/>
            <person name="Nishi S."/>
            <person name="Hori S."/>
            <person name="Arai W."/>
            <person name="Tsubouchi T."/>
            <person name="Morono Y."/>
            <person name="Uchiyama I."/>
            <person name="Ito T."/>
            <person name="Fujiyama A."/>
            <person name="Inagaki F."/>
            <person name="Takami H."/>
        </authorList>
    </citation>
    <scope>NUCLEOTIDE SEQUENCE</scope>
    <source>
        <strain evidence="1">Expedition CK06-06</strain>
    </source>
</reference>
<protein>
    <submittedName>
        <fullName evidence="1">Uncharacterized protein</fullName>
    </submittedName>
</protein>
<evidence type="ECO:0000313" key="1">
    <source>
        <dbReference type="EMBL" id="GAI46716.1"/>
    </source>
</evidence>
<proteinExistence type="predicted"/>
<name>X1PVW3_9ZZZZ</name>